<dbReference type="RefSeq" id="WP_009539945.1">
    <property type="nucleotide sequence ID" value="NZ_ANHY01000006.1"/>
</dbReference>
<dbReference type="OrthoDB" id="9995308at2"/>
<evidence type="ECO:0000256" key="1">
    <source>
        <dbReference type="SAM" id="MobiDB-lite"/>
    </source>
</evidence>
<reference evidence="3 4" key="1">
    <citation type="journal article" date="2013" name="Genome Announc.">
        <title>Draft Genome Sequence of an Alphaproteobacterium, Caenispirillum salinarum AK4(T), Isolated from a Solar Saltern.</title>
        <authorList>
            <person name="Khatri I."/>
            <person name="Singh A."/>
            <person name="Korpole S."/>
            <person name="Pinnaka A.K."/>
            <person name="Subramanian S."/>
        </authorList>
    </citation>
    <scope>NUCLEOTIDE SEQUENCE [LARGE SCALE GENOMIC DNA]</scope>
    <source>
        <strain evidence="3 4">AK4</strain>
    </source>
</reference>
<evidence type="ECO:0000313" key="4">
    <source>
        <dbReference type="Proteomes" id="UP000009881"/>
    </source>
</evidence>
<dbReference type="EMBL" id="ANHY01000006">
    <property type="protein sequence ID" value="EKV31464.1"/>
    <property type="molecule type" value="Genomic_DNA"/>
</dbReference>
<keyword evidence="2" id="KW-0732">Signal</keyword>
<dbReference type="AlphaFoldDB" id="K9H327"/>
<evidence type="ECO:0000313" key="3">
    <source>
        <dbReference type="EMBL" id="EKV31464.1"/>
    </source>
</evidence>
<protein>
    <submittedName>
        <fullName evidence="3">Uncharacterized protein</fullName>
    </submittedName>
</protein>
<organism evidence="3 4">
    <name type="scientific">Caenispirillum salinarum AK4</name>
    <dbReference type="NCBI Taxonomy" id="1238182"/>
    <lineage>
        <taxon>Bacteria</taxon>
        <taxon>Pseudomonadati</taxon>
        <taxon>Pseudomonadota</taxon>
        <taxon>Alphaproteobacteria</taxon>
        <taxon>Rhodospirillales</taxon>
        <taxon>Novispirillaceae</taxon>
        <taxon>Caenispirillum</taxon>
    </lineage>
</organism>
<comment type="caution">
    <text evidence="3">The sequence shown here is derived from an EMBL/GenBank/DDBJ whole genome shotgun (WGS) entry which is preliminary data.</text>
</comment>
<gene>
    <name evidence="3" type="ORF">C882_3837</name>
</gene>
<proteinExistence type="predicted"/>
<feature type="region of interest" description="Disordered" evidence="1">
    <location>
        <begin position="36"/>
        <end position="82"/>
    </location>
</feature>
<feature type="signal peptide" evidence="2">
    <location>
        <begin position="1"/>
        <end position="27"/>
    </location>
</feature>
<sequence length="140" mass="14686">MRLMPAFTRLGLAVLVAAAAPAAVALAGAMPPEYADPPPARSAETAAPMPAPEPAVSRPLGTPAALVPAPATPEAAPPLPPSALTVTYAEDVGFFSRRGYEDVKEDAALYCAQYGRVAALDSRFEVSDEWYVRFDCVTPR</sequence>
<feature type="chain" id="PRO_5003929818" evidence="2">
    <location>
        <begin position="28"/>
        <end position="140"/>
    </location>
</feature>
<keyword evidence="4" id="KW-1185">Reference proteome</keyword>
<dbReference type="Proteomes" id="UP000009881">
    <property type="component" value="Unassembled WGS sequence"/>
</dbReference>
<name>K9H327_9PROT</name>
<feature type="compositionally biased region" description="Low complexity" evidence="1">
    <location>
        <begin position="59"/>
        <end position="74"/>
    </location>
</feature>
<evidence type="ECO:0000256" key="2">
    <source>
        <dbReference type="SAM" id="SignalP"/>
    </source>
</evidence>
<accession>K9H327</accession>